<dbReference type="CDD" id="cd01127">
    <property type="entry name" value="TrwB_TraG_TraD_VirD4"/>
    <property type="match status" value="1"/>
</dbReference>
<dbReference type="GO" id="GO:0005524">
    <property type="term" value="F:ATP binding"/>
    <property type="evidence" value="ECO:0007669"/>
    <property type="project" value="UniProtKB-UniRule"/>
</dbReference>
<keyword evidence="8" id="KW-1185">Reference proteome</keyword>
<feature type="region of interest" description="Disordered" evidence="4">
    <location>
        <begin position="909"/>
        <end position="933"/>
    </location>
</feature>
<evidence type="ECO:0000256" key="2">
    <source>
        <dbReference type="ARBA" id="ARBA00022840"/>
    </source>
</evidence>
<evidence type="ECO:0000256" key="1">
    <source>
        <dbReference type="ARBA" id="ARBA00022741"/>
    </source>
</evidence>
<organism evidence="7 8">
    <name type="scientific">Diaminobutyricimonas aerilata</name>
    <dbReference type="NCBI Taxonomy" id="1162967"/>
    <lineage>
        <taxon>Bacteria</taxon>
        <taxon>Bacillati</taxon>
        <taxon>Actinomycetota</taxon>
        <taxon>Actinomycetes</taxon>
        <taxon>Micrococcales</taxon>
        <taxon>Microbacteriaceae</taxon>
        <taxon>Diaminobutyricimonas</taxon>
    </lineage>
</organism>
<dbReference type="InterPro" id="IPR002543">
    <property type="entry name" value="FtsK_dom"/>
</dbReference>
<feature type="binding site" evidence="3">
    <location>
        <begin position="363"/>
        <end position="370"/>
    </location>
    <ligand>
        <name>ATP</name>
        <dbReference type="ChEBI" id="CHEBI:30616"/>
    </ligand>
</feature>
<dbReference type="EMBL" id="PGFF01000001">
    <property type="protein sequence ID" value="PJJ72703.1"/>
    <property type="molecule type" value="Genomic_DNA"/>
</dbReference>
<evidence type="ECO:0000259" key="6">
    <source>
        <dbReference type="PROSITE" id="PS50901"/>
    </source>
</evidence>
<accession>A0A2M9CLC9</accession>
<dbReference type="InterPro" id="IPR027417">
    <property type="entry name" value="P-loop_NTPase"/>
</dbReference>
<dbReference type="Pfam" id="PF01580">
    <property type="entry name" value="FtsK_SpoIIIE"/>
    <property type="match status" value="1"/>
</dbReference>
<feature type="transmembrane region" description="Helical" evidence="5">
    <location>
        <begin position="23"/>
        <end position="43"/>
    </location>
</feature>
<evidence type="ECO:0000313" key="8">
    <source>
        <dbReference type="Proteomes" id="UP000228758"/>
    </source>
</evidence>
<feature type="domain" description="FtsK" evidence="6">
    <location>
        <begin position="345"/>
        <end position="527"/>
    </location>
</feature>
<proteinExistence type="predicted"/>
<dbReference type="InterPro" id="IPR050206">
    <property type="entry name" value="FtsK/SpoIIIE/SftA"/>
</dbReference>
<keyword evidence="1 3" id="KW-0547">Nucleotide-binding</keyword>
<dbReference type="SUPFAM" id="SSF52540">
    <property type="entry name" value="P-loop containing nucleoside triphosphate hydrolases"/>
    <property type="match status" value="2"/>
</dbReference>
<dbReference type="Gene3D" id="3.40.50.300">
    <property type="entry name" value="P-loop containing nucleotide triphosphate hydrolases"/>
    <property type="match status" value="3"/>
</dbReference>
<sequence>MSAPPVDDLRFVLPDPATPHQPAPFPVLATLAPVAAAVVLWAITRSPFALAFALLGPLIAVASTVDGRVHRRRHARREEQRIRRECEERTGALAALHALERAALDLAVAGPAAVVAMAANDPERWRHPASSPVPVMLGRGDSPSRVRVSPEAPAREHESIAALRRRARTLTDAPVAVDARLGIGVVGPEVVARAYVRGVLAQLASRLPPSGTAVVGDTEEEFLRLPHRHRTGRDPARVDLVGDEGSVCVAWAEDAAGLPRDCRVVVRVGDGSPRLQRHPDGRVDVRLDVPYLTRSEAQEFASTLARAAEHLGAVPAPPAAVPFSTLTNSPSGGRGLDASIGHDGEGEFALDLAVDGPHAVVAGTTGSGKSELLIAWVLAMAARHAPDRVTFLLVDFKGGAAFAPLESLPHVVGVLTDLDDGEARRALESLGAELRRRERLLAEVGARSIEQVAGLARLVVLVDEYAVLAEQFPDLHSLVADLAARGRSLGVHLVLCTQRPAGVVRDAVLANAGLRVSLRVTSAADSTAVLGVPHAAELAATPAGRALVVRRGEPAVPVQVALAGAADIAGVAALHPTVAVHRPWLPPLPSAIPRSTLGDHDGIVVGVLDVPSEQRQEVLTWTEGHLVAVGSARSGRSTLLAALHAEARVPVIRPAARLAQVWDALDDAEEAFAGAVPALLLLDDLDAVLHAAGDEYATVMLDRLVRLLREGPAGGVRAAMTVARASGRLAHVLAACRTRLLLRIDDRQEHLMAGGSADNWGPRLPPGGAHLDGRRLQVALPHRLPAADEHVRAVRVHPGREGLVVVSARPRELIARWRDAGPALRIADVAAHDRPQLEVGSGAAPTVLVGDPDVWQGHWNAVTELGRRLPVLFDGCTVAELRTLTRRRELPPPLPPDVAGWLLEPDGRLRRAAIETGSPPTSGGAPRRRRAAP</sequence>
<evidence type="ECO:0000256" key="3">
    <source>
        <dbReference type="PROSITE-ProRule" id="PRU00289"/>
    </source>
</evidence>
<dbReference type="PANTHER" id="PTHR22683">
    <property type="entry name" value="SPORULATION PROTEIN RELATED"/>
    <property type="match status" value="1"/>
</dbReference>
<gene>
    <name evidence="7" type="ORF">CLV46_2277</name>
</gene>
<dbReference type="GO" id="GO:0003677">
    <property type="term" value="F:DNA binding"/>
    <property type="evidence" value="ECO:0007669"/>
    <property type="project" value="InterPro"/>
</dbReference>
<dbReference type="OrthoDB" id="9807790at2"/>
<keyword evidence="2 3" id="KW-0067">ATP-binding</keyword>
<evidence type="ECO:0000256" key="4">
    <source>
        <dbReference type="SAM" id="MobiDB-lite"/>
    </source>
</evidence>
<dbReference type="RefSeq" id="WP_100364862.1">
    <property type="nucleotide sequence ID" value="NZ_PGFF01000001.1"/>
</dbReference>
<feature type="transmembrane region" description="Helical" evidence="5">
    <location>
        <begin position="48"/>
        <end position="65"/>
    </location>
</feature>
<dbReference type="PROSITE" id="PS50901">
    <property type="entry name" value="FTSK"/>
    <property type="match status" value="1"/>
</dbReference>
<keyword evidence="5" id="KW-0472">Membrane</keyword>
<dbReference type="Proteomes" id="UP000228758">
    <property type="component" value="Unassembled WGS sequence"/>
</dbReference>
<keyword evidence="5" id="KW-1133">Transmembrane helix</keyword>
<dbReference type="AlphaFoldDB" id="A0A2M9CLC9"/>
<dbReference type="PANTHER" id="PTHR22683:SF1">
    <property type="entry name" value="TYPE VII SECRETION SYSTEM PROTEIN ESSC"/>
    <property type="match status" value="1"/>
</dbReference>
<evidence type="ECO:0000313" key="7">
    <source>
        <dbReference type="EMBL" id="PJJ72703.1"/>
    </source>
</evidence>
<name>A0A2M9CLC9_9MICO</name>
<feature type="compositionally biased region" description="Low complexity" evidence="4">
    <location>
        <begin position="916"/>
        <end position="925"/>
    </location>
</feature>
<protein>
    <submittedName>
        <fullName evidence="7">S-DNA-T family DNA segregation ATPase FtsK/SpoIIIE</fullName>
    </submittedName>
</protein>
<feature type="region of interest" description="Disordered" evidence="4">
    <location>
        <begin position="125"/>
        <end position="153"/>
    </location>
</feature>
<reference evidence="7 8" key="1">
    <citation type="submission" date="2017-11" db="EMBL/GenBank/DDBJ databases">
        <title>Genomic Encyclopedia of Archaeal and Bacterial Type Strains, Phase II (KMG-II): From Individual Species to Whole Genera.</title>
        <authorList>
            <person name="Goeker M."/>
        </authorList>
    </citation>
    <scope>NUCLEOTIDE SEQUENCE [LARGE SCALE GENOMIC DNA]</scope>
    <source>
        <strain evidence="7 8">DSM 27393</strain>
    </source>
</reference>
<evidence type="ECO:0000256" key="5">
    <source>
        <dbReference type="SAM" id="Phobius"/>
    </source>
</evidence>
<keyword evidence="5" id="KW-0812">Transmembrane</keyword>
<comment type="caution">
    <text evidence="7">The sequence shown here is derived from an EMBL/GenBank/DDBJ whole genome shotgun (WGS) entry which is preliminary data.</text>
</comment>